<proteinExistence type="predicted"/>
<dbReference type="Proteomes" id="UP001157006">
    <property type="component" value="Chromosome 1L"/>
</dbReference>
<dbReference type="AlphaFoldDB" id="A0AAV0YY16"/>
<dbReference type="PANTHER" id="PTHR10381:SF55">
    <property type="entry name" value="ATP-DEPENDENT CLP PROTEASE PROTEOLYTIC SUBUNIT-RELATED PROTEIN 1, CHLOROPLASTIC"/>
    <property type="match status" value="1"/>
</dbReference>
<accession>A0AAV0YY16</accession>
<dbReference type="Gene3D" id="3.90.226.10">
    <property type="entry name" value="2-enoyl-CoA Hydratase, Chain A, domain 1"/>
    <property type="match status" value="1"/>
</dbReference>
<dbReference type="SUPFAM" id="SSF52096">
    <property type="entry name" value="ClpP/crotonase"/>
    <property type="match status" value="1"/>
</dbReference>
<sequence>MLLRYGSSSVITWLNNFSSSATDYREYHLTGPTSFRKTTNQVVLSKVHKSSCFVVNMWIKEKELEENSEYYIELLAKEIGKPKQEIAKDVQRTKYFQAHVAMDYGLADKIMNSGDFR</sequence>
<gene>
    <name evidence="1" type="ORF">VFH_I426360</name>
</gene>
<dbReference type="EMBL" id="OX451736">
    <property type="protein sequence ID" value="CAI8590119.1"/>
    <property type="molecule type" value="Genomic_DNA"/>
</dbReference>
<reference evidence="1 2" key="1">
    <citation type="submission" date="2023-01" db="EMBL/GenBank/DDBJ databases">
        <authorList>
            <person name="Kreplak J."/>
        </authorList>
    </citation>
    <scope>NUCLEOTIDE SEQUENCE [LARGE SCALE GENOMIC DNA]</scope>
</reference>
<evidence type="ECO:0000313" key="1">
    <source>
        <dbReference type="EMBL" id="CAI8590119.1"/>
    </source>
</evidence>
<dbReference type="InterPro" id="IPR029045">
    <property type="entry name" value="ClpP/crotonase-like_dom_sf"/>
</dbReference>
<keyword evidence="2" id="KW-1185">Reference proteome</keyword>
<dbReference type="GO" id="GO:0051117">
    <property type="term" value="F:ATPase binding"/>
    <property type="evidence" value="ECO:0007669"/>
    <property type="project" value="TreeGrafter"/>
</dbReference>
<dbReference type="InterPro" id="IPR023562">
    <property type="entry name" value="ClpP/TepA"/>
</dbReference>
<dbReference type="PANTHER" id="PTHR10381">
    <property type="entry name" value="ATP-DEPENDENT CLP PROTEASE PROTEOLYTIC SUBUNIT"/>
    <property type="match status" value="1"/>
</dbReference>
<protein>
    <recommendedName>
        <fullName evidence="3">ATP-dependent Clp protease proteolytic subunit</fullName>
    </recommendedName>
</protein>
<evidence type="ECO:0008006" key="3">
    <source>
        <dbReference type="Google" id="ProtNLM"/>
    </source>
</evidence>
<organism evidence="1 2">
    <name type="scientific">Vicia faba</name>
    <name type="common">Broad bean</name>
    <name type="synonym">Faba vulgaris</name>
    <dbReference type="NCBI Taxonomy" id="3906"/>
    <lineage>
        <taxon>Eukaryota</taxon>
        <taxon>Viridiplantae</taxon>
        <taxon>Streptophyta</taxon>
        <taxon>Embryophyta</taxon>
        <taxon>Tracheophyta</taxon>
        <taxon>Spermatophyta</taxon>
        <taxon>Magnoliopsida</taxon>
        <taxon>eudicotyledons</taxon>
        <taxon>Gunneridae</taxon>
        <taxon>Pentapetalae</taxon>
        <taxon>rosids</taxon>
        <taxon>fabids</taxon>
        <taxon>Fabales</taxon>
        <taxon>Fabaceae</taxon>
        <taxon>Papilionoideae</taxon>
        <taxon>50 kb inversion clade</taxon>
        <taxon>NPAAA clade</taxon>
        <taxon>Hologalegina</taxon>
        <taxon>IRL clade</taxon>
        <taxon>Fabeae</taxon>
        <taxon>Vicia</taxon>
    </lineage>
</organism>
<dbReference type="GO" id="GO:0004252">
    <property type="term" value="F:serine-type endopeptidase activity"/>
    <property type="evidence" value="ECO:0007669"/>
    <property type="project" value="TreeGrafter"/>
</dbReference>
<dbReference type="GO" id="GO:0009368">
    <property type="term" value="C:endopeptidase Clp complex"/>
    <property type="evidence" value="ECO:0007669"/>
    <property type="project" value="TreeGrafter"/>
</dbReference>
<name>A0AAV0YY16_VICFA</name>
<dbReference type="GO" id="GO:0006515">
    <property type="term" value="P:protein quality control for misfolded or incompletely synthesized proteins"/>
    <property type="evidence" value="ECO:0007669"/>
    <property type="project" value="TreeGrafter"/>
</dbReference>
<dbReference type="Pfam" id="PF00574">
    <property type="entry name" value="CLP_protease"/>
    <property type="match status" value="1"/>
</dbReference>
<dbReference type="GO" id="GO:0004176">
    <property type="term" value="F:ATP-dependent peptidase activity"/>
    <property type="evidence" value="ECO:0007669"/>
    <property type="project" value="TreeGrafter"/>
</dbReference>
<evidence type="ECO:0000313" key="2">
    <source>
        <dbReference type="Proteomes" id="UP001157006"/>
    </source>
</evidence>